<keyword evidence="2 4" id="KW-0479">Metal-binding</keyword>
<dbReference type="Pfam" id="PF12850">
    <property type="entry name" value="Metallophos_2"/>
    <property type="match status" value="1"/>
</dbReference>
<dbReference type="AlphaFoldDB" id="A0A1Y3PDZ0"/>
<proteinExistence type="inferred from homology"/>
<evidence type="ECO:0000256" key="3">
    <source>
        <dbReference type="ARBA" id="ARBA00022801"/>
    </source>
</evidence>
<dbReference type="InterPro" id="IPR029052">
    <property type="entry name" value="Metallo-depent_PP-like"/>
</dbReference>
<evidence type="ECO:0000259" key="5">
    <source>
        <dbReference type="Pfam" id="PF12850"/>
    </source>
</evidence>
<accession>A0A1Y3PDZ0</accession>
<dbReference type="Gene3D" id="3.60.21.10">
    <property type="match status" value="1"/>
</dbReference>
<name>A0A1Y3PDZ0_9BACI</name>
<dbReference type="PROSITE" id="PS01269">
    <property type="entry name" value="UPF0025"/>
    <property type="match status" value="1"/>
</dbReference>
<dbReference type="InterPro" id="IPR020935">
    <property type="entry name" value="PdiEstase_YfcE_CS"/>
</dbReference>
<gene>
    <name evidence="6" type="ORF">BAA01_05100</name>
</gene>
<reference evidence="7" key="1">
    <citation type="submission" date="2016-06" db="EMBL/GenBank/DDBJ databases">
        <authorList>
            <person name="Nascimento L."/>
            <person name="Pereira R.V."/>
            <person name="Martins L.F."/>
            <person name="Quaggio R.B."/>
            <person name="Silva A.M."/>
            <person name="Setubal J.C."/>
        </authorList>
    </citation>
    <scope>NUCLEOTIDE SEQUENCE [LARGE SCALE GENOMIC DNA]</scope>
</reference>
<protein>
    <recommendedName>
        <fullName evidence="4">Phosphoesterase</fullName>
        <ecNumber evidence="4">3.1.4.-</ecNumber>
    </recommendedName>
</protein>
<comment type="caution">
    <text evidence="6">The sequence shown here is derived from an EMBL/GenBank/DDBJ whole genome shotgun (WGS) entry which is preliminary data.</text>
</comment>
<comment type="similarity">
    <text evidence="1 4">Belongs to the metallophosphoesterase superfamily. YfcE family.</text>
</comment>
<evidence type="ECO:0000313" key="7">
    <source>
        <dbReference type="Proteomes" id="UP000196475"/>
    </source>
</evidence>
<organism evidence="6 7">
    <name type="scientific">Bacillus thermozeamaize</name>
    <dbReference type="NCBI Taxonomy" id="230954"/>
    <lineage>
        <taxon>Bacteria</taxon>
        <taxon>Bacillati</taxon>
        <taxon>Bacillota</taxon>
        <taxon>Bacilli</taxon>
        <taxon>Bacillales</taxon>
        <taxon>Bacillaceae</taxon>
        <taxon>Bacillus</taxon>
    </lineage>
</organism>
<keyword evidence="3" id="KW-0378">Hydrolase</keyword>
<dbReference type="EMBL" id="LZRT01000100">
    <property type="protein sequence ID" value="OUM85551.1"/>
    <property type="molecule type" value="Genomic_DNA"/>
</dbReference>
<evidence type="ECO:0000256" key="2">
    <source>
        <dbReference type="ARBA" id="ARBA00022723"/>
    </source>
</evidence>
<dbReference type="Proteomes" id="UP000196475">
    <property type="component" value="Unassembled WGS sequence"/>
</dbReference>
<dbReference type="GO" id="GO:0046872">
    <property type="term" value="F:metal ion binding"/>
    <property type="evidence" value="ECO:0007669"/>
    <property type="project" value="UniProtKB-KW"/>
</dbReference>
<sequence>MRGIVLSDTHLPKRGRWLPPRLVQEIERADVVLHAGDFMTEEVVEDLLVLNRNLVAVVGNNDDEHIRRRFRRKEKIKLGGYTIGLVHGDGGAREQTAKRAYEAFHGERLDVIIFGHSHLPYQNVYQGLILFNPGSPTDKRRSPSYSYGIIEIGGTLELSHVFYGEDAFAER</sequence>
<evidence type="ECO:0000313" key="6">
    <source>
        <dbReference type="EMBL" id="OUM85551.1"/>
    </source>
</evidence>
<feature type="domain" description="Calcineurin-like phosphoesterase" evidence="5">
    <location>
        <begin position="1"/>
        <end position="152"/>
    </location>
</feature>
<dbReference type="InterPro" id="IPR000979">
    <property type="entry name" value="Phosphodiesterase_MJ0936/Vps29"/>
</dbReference>
<evidence type="ECO:0000256" key="1">
    <source>
        <dbReference type="ARBA" id="ARBA00008950"/>
    </source>
</evidence>
<evidence type="ECO:0000256" key="4">
    <source>
        <dbReference type="RuleBase" id="RU362039"/>
    </source>
</evidence>
<dbReference type="GO" id="GO:0016787">
    <property type="term" value="F:hydrolase activity"/>
    <property type="evidence" value="ECO:0007669"/>
    <property type="project" value="UniProtKB-UniRule"/>
</dbReference>
<comment type="cofactor">
    <cofactor evidence="4">
        <name>a divalent metal cation</name>
        <dbReference type="ChEBI" id="CHEBI:60240"/>
    </cofactor>
</comment>
<dbReference type="PANTHER" id="PTHR11124">
    <property type="entry name" value="VACUOLAR SORTING PROTEIN VPS29"/>
    <property type="match status" value="1"/>
</dbReference>
<dbReference type="NCBIfam" id="TIGR00040">
    <property type="entry name" value="yfcE"/>
    <property type="match status" value="1"/>
</dbReference>
<dbReference type="SUPFAM" id="SSF56300">
    <property type="entry name" value="Metallo-dependent phosphatases"/>
    <property type="match status" value="1"/>
</dbReference>
<dbReference type="EC" id="3.1.4.-" evidence="4"/>
<dbReference type="InterPro" id="IPR024654">
    <property type="entry name" value="Calcineurin-like_PHP_lpxH"/>
</dbReference>